<evidence type="ECO:0000256" key="3">
    <source>
        <dbReference type="ARBA" id="ARBA00023163"/>
    </source>
</evidence>
<evidence type="ECO:0000256" key="2">
    <source>
        <dbReference type="ARBA" id="ARBA00023015"/>
    </source>
</evidence>
<evidence type="ECO:0000256" key="5">
    <source>
        <dbReference type="ARBA" id="ARBA00025730"/>
    </source>
</evidence>
<evidence type="ECO:0000313" key="7">
    <source>
        <dbReference type="Proteomes" id="UP000593567"/>
    </source>
</evidence>
<keyword evidence="4" id="KW-0539">Nucleus</keyword>
<gene>
    <name evidence="6" type="ORF">EB796_013294</name>
</gene>
<dbReference type="OrthoDB" id="154356at2759"/>
<dbReference type="GO" id="GO:0000124">
    <property type="term" value="C:SAGA complex"/>
    <property type="evidence" value="ECO:0007669"/>
    <property type="project" value="TreeGrafter"/>
</dbReference>
<dbReference type="PANTHER" id="PTHR21242">
    <property type="entry name" value="TRANSCRIPTION INITIATION FACTOR TFIID SUBUNIT 10"/>
    <property type="match status" value="1"/>
</dbReference>
<comment type="subcellular location">
    <subcellularLocation>
        <location evidence="1">Nucleus</location>
    </subcellularLocation>
</comment>
<dbReference type="GO" id="GO:0006367">
    <property type="term" value="P:transcription initiation at RNA polymerase II promoter"/>
    <property type="evidence" value="ECO:0007669"/>
    <property type="project" value="TreeGrafter"/>
</dbReference>
<evidence type="ECO:0000256" key="1">
    <source>
        <dbReference type="ARBA" id="ARBA00004123"/>
    </source>
</evidence>
<dbReference type="Pfam" id="PF03540">
    <property type="entry name" value="TAF10"/>
    <property type="match status" value="1"/>
</dbReference>
<name>A0A7J7JR29_BUGNE</name>
<dbReference type="PRINTS" id="PR01443">
    <property type="entry name" value="TFIID30KDSUB"/>
</dbReference>
<dbReference type="CDD" id="cd07982">
    <property type="entry name" value="HFD_TAF10"/>
    <property type="match status" value="1"/>
</dbReference>
<organism evidence="6 7">
    <name type="scientific">Bugula neritina</name>
    <name type="common">Brown bryozoan</name>
    <name type="synonym">Sertularia neritina</name>
    <dbReference type="NCBI Taxonomy" id="10212"/>
    <lineage>
        <taxon>Eukaryota</taxon>
        <taxon>Metazoa</taxon>
        <taxon>Spiralia</taxon>
        <taxon>Lophotrochozoa</taxon>
        <taxon>Bryozoa</taxon>
        <taxon>Gymnolaemata</taxon>
        <taxon>Cheilostomatida</taxon>
        <taxon>Flustrina</taxon>
        <taxon>Buguloidea</taxon>
        <taxon>Bugulidae</taxon>
        <taxon>Bugula</taxon>
    </lineage>
</organism>
<dbReference type="GO" id="GO:0016251">
    <property type="term" value="F:RNA polymerase II general transcription initiation factor activity"/>
    <property type="evidence" value="ECO:0007669"/>
    <property type="project" value="TreeGrafter"/>
</dbReference>
<keyword evidence="2" id="KW-0805">Transcription regulation</keyword>
<evidence type="ECO:0008006" key="8">
    <source>
        <dbReference type="Google" id="ProtNLM"/>
    </source>
</evidence>
<dbReference type="GO" id="GO:1990841">
    <property type="term" value="F:promoter-specific chromatin binding"/>
    <property type="evidence" value="ECO:0007669"/>
    <property type="project" value="TreeGrafter"/>
</dbReference>
<reference evidence="6" key="1">
    <citation type="submission" date="2020-06" db="EMBL/GenBank/DDBJ databases">
        <title>Draft genome of Bugula neritina, a colonial animal packing powerful symbionts and potential medicines.</title>
        <authorList>
            <person name="Rayko M."/>
        </authorList>
    </citation>
    <scope>NUCLEOTIDE SEQUENCE [LARGE SCALE GENOMIC DNA]</scope>
    <source>
        <strain evidence="6">Kwan_BN1</strain>
    </source>
</reference>
<dbReference type="AlphaFoldDB" id="A0A7J7JR29"/>
<sequence length="122" mass="13840">MSDQDRKPKLFGEQNVASNVSMSHLISTLSEYEPVIPDVVTAHYLNEAGFEAIDPRLVRMVSLSTQKFISDLVNDSLQQFKMRQSAVSKKQRQDKKTTLTQEDLTAALTEYGISLRKPPYFT</sequence>
<evidence type="ECO:0000313" key="6">
    <source>
        <dbReference type="EMBL" id="KAF6028405.1"/>
    </source>
</evidence>
<evidence type="ECO:0000256" key="4">
    <source>
        <dbReference type="ARBA" id="ARBA00023242"/>
    </source>
</evidence>
<comment type="similarity">
    <text evidence="5">Belongs to the TAF10 family.</text>
</comment>
<dbReference type="InterPro" id="IPR003923">
    <property type="entry name" value="TAF10"/>
</dbReference>
<protein>
    <recommendedName>
        <fullName evidence="8">TAF10</fullName>
    </recommendedName>
</protein>
<proteinExistence type="inferred from homology"/>
<dbReference type="PANTHER" id="PTHR21242:SF0">
    <property type="entry name" value="TRANSCRIPTION INITIATION FACTOR TFIID SUBUNIT 10"/>
    <property type="match status" value="1"/>
</dbReference>
<comment type="caution">
    <text evidence="6">The sequence shown here is derived from an EMBL/GenBank/DDBJ whole genome shotgun (WGS) entry which is preliminary data.</text>
</comment>
<accession>A0A7J7JR29</accession>
<dbReference type="Proteomes" id="UP000593567">
    <property type="component" value="Unassembled WGS sequence"/>
</dbReference>
<keyword evidence="7" id="KW-1185">Reference proteome</keyword>
<dbReference type="GO" id="GO:0005669">
    <property type="term" value="C:transcription factor TFIID complex"/>
    <property type="evidence" value="ECO:0007669"/>
    <property type="project" value="TreeGrafter"/>
</dbReference>
<dbReference type="EMBL" id="VXIV02001954">
    <property type="protein sequence ID" value="KAF6028405.1"/>
    <property type="molecule type" value="Genomic_DNA"/>
</dbReference>
<keyword evidence="3" id="KW-0804">Transcription</keyword>